<dbReference type="PaxDb" id="411902-CLOBOL_03953"/>
<dbReference type="HOGENOM" id="CLU_070562_2_0_9"/>
<dbReference type="EMBL" id="ABCC02000033">
    <property type="protein sequence ID" value="EDP15782.1"/>
    <property type="molecule type" value="Genomic_DNA"/>
</dbReference>
<accession>A8RUA6</accession>
<dbReference type="GO" id="GO:0016491">
    <property type="term" value="F:oxidoreductase activity"/>
    <property type="evidence" value="ECO:0007669"/>
    <property type="project" value="InterPro"/>
</dbReference>
<evidence type="ECO:0000259" key="1">
    <source>
        <dbReference type="Pfam" id="PF14512"/>
    </source>
</evidence>
<dbReference type="Proteomes" id="UP000005396">
    <property type="component" value="Unassembled WGS sequence"/>
</dbReference>
<evidence type="ECO:0000313" key="2">
    <source>
        <dbReference type="EMBL" id="EDP15782.1"/>
    </source>
</evidence>
<dbReference type="InterPro" id="IPR000415">
    <property type="entry name" value="Nitroreductase-like"/>
</dbReference>
<evidence type="ECO:0000313" key="3">
    <source>
        <dbReference type="Proteomes" id="UP000005396"/>
    </source>
</evidence>
<dbReference type="Gene3D" id="3.40.109.10">
    <property type="entry name" value="NADH Oxidase"/>
    <property type="match status" value="1"/>
</dbReference>
<dbReference type="InterPro" id="IPR029478">
    <property type="entry name" value="TM1586_NiRdase"/>
</dbReference>
<dbReference type="Pfam" id="PF14512">
    <property type="entry name" value="TM1586_NiRdase"/>
    <property type="match status" value="1"/>
</dbReference>
<sequence length="228" mass="25791">MLKEEEHIMTEIEAIRARHAVRNYTAKPLSPEIIDELRQEIEQCNRQGQLHIQLVTENEEAFKTFIPLFGRFKNVKNYIALAAKKQGDFYVKCGYCGARLMVKAQQAGLNSCWVTNTYNAKKCPVTLAPDEELVGVIAIGYGTTDGTQHKSKSMERLCKPCSDKWFLDGMNAAVLAPTGLNRQDFFIEANGNTVSIRTKDNHPMSQINTGIVKYHFEIGAGRENFNWE</sequence>
<proteinExistence type="predicted"/>
<gene>
    <name evidence="2" type="ORF">CLOBOL_03953</name>
</gene>
<organism evidence="2 3">
    <name type="scientific">Enterocloster bolteae (strain ATCC BAA-613 / DSM 15670 / CCUG 46953 / JCM 12243 / WAL 16351)</name>
    <name type="common">Clostridium bolteae</name>
    <dbReference type="NCBI Taxonomy" id="411902"/>
    <lineage>
        <taxon>Bacteria</taxon>
        <taxon>Bacillati</taxon>
        <taxon>Bacillota</taxon>
        <taxon>Clostridia</taxon>
        <taxon>Lachnospirales</taxon>
        <taxon>Lachnospiraceae</taxon>
        <taxon>Enterocloster</taxon>
    </lineage>
</organism>
<dbReference type="CDD" id="cd02062">
    <property type="entry name" value="Nitro_FMN_reductase"/>
    <property type="match status" value="1"/>
</dbReference>
<dbReference type="SUPFAM" id="SSF55469">
    <property type="entry name" value="FMN-dependent nitroreductase-like"/>
    <property type="match status" value="1"/>
</dbReference>
<reference evidence="2 3" key="1">
    <citation type="submission" date="2007-08" db="EMBL/GenBank/DDBJ databases">
        <authorList>
            <person name="Fulton L."/>
            <person name="Clifton S."/>
            <person name="Fulton B."/>
            <person name="Xu J."/>
            <person name="Minx P."/>
            <person name="Pepin K.H."/>
            <person name="Johnson M."/>
            <person name="Thiruvilangam P."/>
            <person name="Bhonagiri V."/>
            <person name="Nash W.E."/>
            <person name="Mardis E.R."/>
            <person name="Wilson R.K."/>
        </authorList>
    </citation>
    <scope>NUCLEOTIDE SEQUENCE [LARGE SCALE GENOMIC DNA]</scope>
    <source>
        <strain evidence="3">ATCC BAA-613 / DSM 15670 / CCUG 46953 / JCM 12243 / WAL 16351</strain>
    </source>
</reference>
<dbReference type="eggNOG" id="COG0778">
    <property type="taxonomic scope" value="Bacteria"/>
</dbReference>
<name>A8RUA6_ENTBW</name>
<dbReference type="AlphaFoldDB" id="A8RUA6"/>
<comment type="caution">
    <text evidence="2">The sequence shown here is derived from an EMBL/GenBank/DDBJ whole genome shotgun (WGS) entry which is preliminary data.</text>
</comment>
<feature type="domain" description="Putative nitroreductase TM1586" evidence="1">
    <location>
        <begin position="12"/>
        <end position="220"/>
    </location>
</feature>
<protein>
    <recommendedName>
        <fullName evidence="1">Putative nitroreductase TM1586 domain-containing protein</fullName>
    </recommendedName>
</protein>
<reference evidence="2 3" key="2">
    <citation type="submission" date="2007-09" db="EMBL/GenBank/DDBJ databases">
        <title>Draft genome sequence of Clostridium bolteae (ATCC BAA-613).</title>
        <authorList>
            <person name="Sudarsanam P."/>
            <person name="Ley R."/>
            <person name="Guruge J."/>
            <person name="Turnbaugh P.J."/>
            <person name="Mahowald M."/>
            <person name="Liep D."/>
            <person name="Gordon J."/>
        </authorList>
    </citation>
    <scope>NUCLEOTIDE SEQUENCE [LARGE SCALE GENOMIC DNA]</scope>
    <source>
        <strain evidence="3">ATCC BAA-613 / DSM 15670 / CCUG 46953 / JCM 12243 / WAL 16351</strain>
    </source>
</reference>